<keyword evidence="3" id="KW-1185">Reference proteome</keyword>
<dbReference type="PANTHER" id="PTHR33112:SF9">
    <property type="entry name" value="HETEROKARYON INCOMPATIBILITY DOMAIN-CONTAINING PROTEIN"/>
    <property type="match status" value="1"/>
</dbReference>
<evidence type="ECO:0000313" key="2">
    <source>
        <dbReference type="EMBL" id="KAF2443207.1"/>
    </source>
</evidence>
<evidence type="ECO:0000259" key="1">
    <source>
        <dbReference type="Pfam" id="PF06985"/>
    </source>
</evidence>
<dbReference type="AlphaFoldDB" id="A0A9P4PFU8"/>
<proteinExistence type="predicted"/>
<name>A0A9P4PFU8_9PLEO</name>
<evidence type="ECO:0000313" key="3">
    <source>
        <dbReference type="Proteomes" id="UP000799764"/>
    </source>
</evidence>
<protein>
    <submittedName>
        <fullName evidence="2">HET-domain-containing protein</fullName>
    </submittedName>
</protein>
<dbReference type="InterPro" id="IPR010730">
    <property type="entry name" value="HET"/>
</dbReference>
<gene>
    <name evidence="2" type="ORF">P171DRAFT_474439</name>
</gene>
<organism evidence="2 3">
    <name type="scientific">Karstenula rhodostoma CBS 690.94</name>
    <dbReference type="NCBI Taxonomy" id="1392251"/>
    <lineage>
        <taxon>Eukaryota</taxon>
        <taxon>Fungi</taxon>
        <taxon>Dikarya</taxon>
        <taxon>Ascomycota</taxon>
        <taxon>Pezizomycotina</taxon>
        <taxon>Dothideomycetes</taxon>
        <taxon>Pleosporomycetidae</taxon>
        <taxon>Pleosporales</taxon>
        <taxon>Massarineae</taxon>
        <taxon>Didymosphaeriaceae</taxon>
        <taxon>Karstenula</taxon>
    </lineage>
</organism>
<dbReference type="Proteomes" id="UP000799764">
    <property type="component" value="Unassembled WGS sequence"/>
</dbReference>
<sequence length="649" mass="73663">MVRNGLYEYHGTKEELAKWAHSNPGGCSTCCNLDYDSWFYGVPIRLAKLPKSRESCSFCDILFKVTQTPYFASFSKVGPIYWMCAFTPVESSRGDKSLPRLLVRLDAADLVIDDEDGLEDDELEGDQLGTGELESTEPKYTSFDTLEILFLQGEGTTTHYVFVPRRLLTVDTQKQSTTLVELDPGHAPVTYACLSHCWGSRQPLTTTTATRQQRKNGIDWHELPKTFQEALSLCSMLGLSYLWIDSLCIIQDDDDDWASEASKMAEVYSNSYLTIAASASRDDTEGCFRVSDCPAYGFQTTFGDESEVEFFVRKDIQHNYASFRKIHTISDGKWTMLGSWPFMQRAWAFQERLLLPRVLHLGPSEAVWECQKHTLCECSEKDSQFDSPHLIRKSNWFSGMSDPSQEAASQLWQKIVMEYTCRRLTFQKDVFPALSGIARQFQTFASFGGTREYPGTYLAGMWRSDLMQQLMWFNSNSNYLSKPVDARELPVPSWSWAASEGGGVAFYQQAFSSGDFIEETKILSCSCELLTPNLYGEVVAGHLQLQAQVLLLGLHRAAKSHEHYFTEHNHDGLSAKFASINIRLDFEYDFTGKYTHKLWESTYTTEDVYVANMGAGIADLVFFRRAALILKKSDSKEKIERITTANKFT</sequence>
<feature type="domain" description="Heterokaryon incompatibility" evidence="1">
    <location>
        <begin position="191"/>
        <end position="351"/>
    </location>
</feature>
<dbReference type="PANTHER" id="PTHR33112">
    <property type="entry name" value="DOMAIN PROTEIN, PUTATIVE-RELATED"/>
    <property type="match status" value="1"/>
</dbReference>
<dbReference type="Pfam" id="PF06985">
    <property type="entry name" value="HET"/>
    <property type="match status" value="1"/>
</dbReference>
<comment type="caution">
    <text evidence="2">The sequence shown here is derived from an EMBL/GenBank/DDBJ whole genome shotgun (WGS) entry which is preliminary data.</text>
</comment>
<reference evidence="2" key="1">
    <citation type="journal article" date="2020" name="Stud. Mycol.">
        <title>101 Dothideomycetes genomes: a test case for predicting lifestyles and emergence of pathogens.</title>
        <authorList>
            <person name="Haridas S."/>
            <person name="Albert R."/>
            <person name="Binder M."/>
            <person name="Bloem J."/>
            <person name="Labutti K."/>
            <person name="Salamov A."/>
            <person name="Andreopoulos B."/>
            <person name="Baker S."/>
            <person name="Barry K."/>
            <person name="Bills G."/>
            <person name="Bluhm B."/>
            <person name="Cannon C."/>
            <person name="Castanera R."/>
            <person name="Culley D."/>
            <person name="Daum C."/>
            <person name="Ezra D."/>
            <person name="Gonzalez J."/>
            <person name="Henrissat B."/>
            <person name="Kuo A."/>
            <person name="Liang C."/>
            <person name="Lipzen A."/>
            <person name="Lutzoni F."/>
            <person name="Magnuson J."/>
            <person name="Mondo S."/>
            <person name="Nolan M."/>
            <person name="Ohm R."/>
            <person name="Pangilinan J."/>
            <person name="Park H.-J."/>
            <person name="Ramirez L."/>
            <person name="Alfaro M."/>
            <person name="Sun H."/>
            <person name="Tritt A."/>
            <person name="Yoshinaga Y."/>
            <person name="Zwiers L.-H."/>
            <person name="Turgeon B."/>
            <person name="Goodwin S."/>
            <person name="Spatafora J."/>
            <person name="Crous P."/>
            <person name="Grigoriev I."/>
        </authorList>
    </citation>
    <scope>NUCLEOTIDE SEQUENCE</scope>
    <source>
        <strain evidence="2">CBS 690.94</strain>
    </source>
</reference>
<dbReference type="OrthoDB" id="3486565at2759"/>
<accession>A0A9P4PFU8</accession>
<dbReference type="EMBL" id="MU001503">
    <property type="protein sequence ID" value="KAF2443207.1"/>
    <property type="molecule type" value="Genomic_DNA"/>
</dbReference>